<dbReference type="InterPro" id="IPR001279">
    <property type="entry name" value="Metallo-B-lactamas"/>
</dbReference>
<dbReference type="PATRIC" id="fig|1069083.5.peg.572"/>
<feature type="domain" description="Metallo-beta-lactamase" evidence="1">
    <location>
        <begin position="37"/>
        <end position="222"/>
    </location>
</feature>
<dbReference type="InterPro" id="IPR036866">
    <property type="entry name" value="RibonucZ/Hydroxyglut_hydro"/>
</dbReference>
<dbReference type="EMBL" id="APMM01000017">
    <property type="protein sequence ID" value="ENN96389.1"/>
    <property type="molecule type" value="Genomic_DNA"/>
</dbReference>
<dbReference type="CDD" id="cd07741">
    <property type="entry name" value="metallo-hydrolase-like_MBL-fold"/>
    <property type="match status" value="1"/>
</dbReference>
<dbReference type="RefSeq" id="WP_004590659.1">
    <property type="nucleotide sequence ID" value="NZ_APMM01000017.1"/>
</dbReference>
<evidence type="ECO:0000259" key="1">
    <source>
        <dbReference type="Pfam" id="PF12706"/>
    </source>
</evidence>
<gene>
    <name evidence="2" type="ORF">J422_02914</name>
</gene>
<dbReference type="SUPFAM" id="SSF56281">
    <property type="entry name" value="Metallo-hydrolase/oxidoreductase"/>
    <property type="match status" value="1"/>
</dbReference>
<dbReference type="STRING" id="1069083.GCA_000371805_00131"/>
<comment type="caution">
    <text evidence="2">The sequence shown here is derived from an EMBL/GenBank/DDBJ whole genome shotgun (WGS) entry which is preliminary data.</text>
</comment>
<sequence>MRVEIIFLSSGGGRWATITQKKATGGFRIHTEKLKMHIDPGPGAVVRMSQIKINPWNTNTLFISHCHPDHYTDGEIIVEAITYGMTKKRGVFIGSLTAVEGFGEYERVISNYHKSKLELAKPLYPGEEIKIYDCKIKATHTKHGDPFGIGFRLETVFGEIGYTSDTEFFPKLIEDFDGVRILIANIVREKNKKVRGHLNSNNAIDLINSMSKKPELLIMNHMGLNMKNPKKEAEYISENTGIDVIPAELGLKIELLNGKYIYKLKKVKI</sequence>
<dbReference type="Proteomes" id="UP000053695">
    <property type="component" value="Unassembled WGS sequence"/>
</dbReference>
<organism evidence="2 3">
    <name type="scientific">Methanocaldococcus villosus KIN24-T80</name>
    <dbReference type="NCBI Taxonomy" id="1069083"/>
    <lineage>
        <taxon>Archaea</taxon>
        <taxon>Methanobacteriati</taxon>
        <taxon>Methanobacteriota</taxon>
        <taxon>Methanomada group</taxon>
        <taxon>Methanococci</taxon>
        <taxon>Methanococcales</taxon>
        <taxon>Methanocaldococcaceae</taxon>
        <taxon>Methanocaldococcus</taxon>
    </lineage>
</organism>
<protein>
    <recommendedName>
        <fullName evidence="1">Metallo-beta-lactamase domain-containing protein</fullName>
    </recommendedName>
</protein>
<dbReference type="AlphaFoldDB" id="N6UVL5"/>
<accession>N6UVL5</accession>
<evidence type="ECO:0000313" key="2">
    <source>
        <dbReference type="EMBL" id="ENN96389.1"/>
    </source>
</evidence>
<dbReference type="Gene3D" id="3.60.15.10">
    <property type="entry name" value="Ribonuclease Z/Hydroxyacylglutathione hydrolase-like"/>
    <property type="match status" value="1"/>
</dbReference>
<dbReference type="Pfam" id="PF12706">
    <property type="entry name" value="Lactamase_B_2"/>
    <property type="match status" value="1"/>
</dbReference>
<dbReference type="OrthoDB" id="73420at2157"/>
<dbReference type="PANTHER" id="PTHR42663">
    <property type="entry name" value="HYDROLASE C777.06C-RELATED-RELATED"/>
    <property type="match status" value="1"/>
</dbReference>
<name>N6UVL5_9EURY</name>
<keyword evidence="3" id="KW-1185">Reference proteome</keyword>
<dbReference type="PANTHER" id="PTHR42663:SF6">
    <property type="entry name" value="HYDROLASE C777.06C-RELATED"/>
    <property type="match status" value="1"/>
</dbReference>
<evidence type="ECO:0000313" key="3">
    <source>
        <dbReference type="Proteomes" id="UP000053695"/>
    </source>
</evidence>
<proteinExistence type="predicted"/>
<reference evidence="2 3" key="1">
    <citation type="journal article" date="2013" name="Genome Announc.">
        <title>Draft Genome Sequence of a Highly Flagellated, Fast-Swimming Archaeon, Methanocaldococcus villosus Strain KIN24-T80 (DSM 22612).</title>
        <authorList>
            <person name="Thennarasu S."/>
            <person name="Polireddy D."/>
            <person name="Antony A."/>
            <person name="Yada M.R."/>
            <person name="Algarawi S."/>
            <person name="Sivakumar N."/>
        </authorList>
    </citation>
    <scope>NUCLEOTIDE SEQUENCE [LARGE SCALE GENOMIC DNA]</scope>
    <source>
        <strain evidence="2 3">KIN24-T80</strain>
    </source>
</reference>